<dbReference type="EMBL" id="CP001699">
    <property type="protein sequence ID" value="ACU62628.1"/>
    <property type="molecule type" value="Genomic_DNA"/>
</dbReference>
<evidence type="ECO:0000313" key="1">
    <source>
        <dbReference type="EMBL" id="ACU62628.1"/>
    </source>
</evidence>
<reference evidence="1 2" key="2">
    <citation type="journal article" date="2010" name="Stand. Genomic Sci.">
        <title>Complete genome sequence of Chitinophaga pinensis type strain (UQM 2034).</title>
        <authorList>
            <person name="Glavina Del Rio T."/>
            <person name="Abt B."/>
            <person name="Spring S."/>
            <person name="Lapidus A."/>
            <person name="Nolan M."/>
            <person name="Tice H."/>
            <person name="Copeland A."/>
            <person name="Cheng J.F."/>
            <person name="Chen F."/>
            <person name="Bruce D."/>
            <person name="Goodwin L."/>
            <person name="Pitluck S."/>
            <person name="Ivanova N."/>
            <person name="Mavromatis K."/>
            <person name="Mikhailova N."/>
            <person name="Pati A."/>
            <person name="Chen A."/>
            <person name="Palaniappan K."/>
            <person name="Land M."/>
            <person name="Hauser L."/>
            <person name="Chang Y.J."/>
            <person name="Jeffries C.D."/>
            <person name="Chain P."/>
            <person name="Saunders E."/>
            <person name="Detter J.C."/>
            <person name="Brettin T."/>
            <person name="Rohde M."/>
            <person name="Goker M."/>
            <person name="Bristow J."/>
            <person name="Eisen J.A."/>
            <person name="Markowitz V."/>
            <person name="Hugenholtz P."/>
            <person name="Kyrpides N.C."/>
            <person name="Klenk H.P."/>
            <person name="Lucas S."/>
        </authorList>
    </citation>
    <scope>NUCLEOTIDE SEQUENCE [LARGE SCALE GENOMIC DNA]</scope>
    <source>
        <strain evidence="2">ATCC 43595 / DSM 2588 / LMG 13176 / NBRC 15968 / NCIMB 11800 / UQM 2034</strain>
    </source>
</reference>
<accession>A0A979GU95</accession>
<dbReference type="KEGG" id="cpi:Cpin_5197"/>
<reference evidence="2" key="1">
    <citation type="submission" date="2009-08" db="EMBL/GenBank/DDBJ databases">
        <title>The complete genome of Chitinophaga pinensis DSM 2588.</title>
        <authorList>
            <consortium name="US DOE Joint Genome Institute (JGI-PGF)"/>
            <person name="Lucas S."/>
            <person name="Copeland A."/>
            <person name="Lapidus A."/>
            <person name="Glavina del Rio T."/>
            <person name="Dalin E."/>
            <person name="Tice H."/>
            <person name="Bruce D."/>
            <person name="Goodwin L."/>
            <person name="Pitluck S."/>
            <person name="Kyrpides N."/>
            <person name="Mavromatis K."/>
            <person name="Ivanova N."/>
            <person name="Mikhailova N."/>
            <person name="Sims D."/>
            <person name="Meinche L."/>
            <person name="Brettin T."/>
            <person name="Detter J.C."/>
            <person name="Han C."/>
            <person name="Larimer F."/>
            <person name="Land M."/>
            <person name="Hauser L."/>
            <person name="Markowitz V."/>
            <person name="Cheng J.-F."/>
            <person name="Hugenholtz P."/>
            <person name="Woyke T."/>
            <person name="Wu D."/>
            <person name="Spring S."/>
            <person name="Klenk H.-P."/>
            <person name="Eisen J.A."/>
        </authorList>
    </citation>
    <scope>NUCLEOTIDE SEQUENCE [LARGE SCALE GENOMIC DNA]</scope>
    <source>
        <strain evidence="2">ATCC 43595 / DSM 2588 / LMG 13176 / NBRC 15968 / NCIMB 11800 / UQM 2034</strain>
    </source>
</reference>
<dbReference type="Proteomes" id="UP000002215">
    <property type="component" value="Chromosome"/>
</dbReference>
<organism evidence="1 2">
    <name type="scientific">Chitinophaga pinensis (strain ATCC 43595 / DSM 2588 / LMG 13176 / NBRC 15968 / NCIMB 11800 / UQM 2034)</name>
    <dbReference type="NCBI Taxonomy" id="485918"/>
    <lineage>
        <taxon>Bacteria</taxon>
        <taxon>Pseudomonadati</taxon>
        <taxon>Bacteroidota</taxon>
        <taxon>Chitinophagia</taxon>
        <taxon>Chitinophagales</taxon>
        <taxon>Chitinophagaceae</taxon>
        <taxon>Chitinophaga</taxon>
    </lineage>
</organism>
<dbReference type="AlphaFoldDB" id="A0A979GU95"/>
<gene>
    <name evidence="1" type="ordered locus">Cpin_5197</name>
</gene>
<proteinExistence type="predicted"/>
<evidence type="ECO:0000313" key="2">
    <source>
        <dbReference type="Proteomes" id="UP000002215"/>
    </source>
</evidence>
<sequence length="38" mass="4537">MTGNILINKYSEENPKLEIPKQIYFNKIYKSHYIFTAS</sequence>
<name>A0A979GU95_CHIPD</name>
<protein>
    <submittedName>
        <fullName evidence="1">Uncharacterized protein</fullName>
    </submittedName>
</protein>